<reference evidence="2 3" key="1">
    <citation type="journal article" date="2020" name="Syst. Appl. Microbiol.">
        <title>Alienimonas chondri sp. nov., a novel planctomycete isolated from the biofilm of the red alga Chondrus crispus.</title>
        <authorList>
            <person name="Vitorino I."/>
            <person name="Albuquerque L."/>
            <person name="Wiegand S."/>
            <person name="Kallscheuer N."/>
            <person name="da Costa M.S."/>
            <person name="Lobo-da-Cunha A."/>
            <person name="Jogler C."/>
            <person name="Lage O.M."/>
        </authorList>
    </citation>
    <scope>NUCLEOTIDE SEQUENCE [LARGE SCALE GENOMIC DNA]</scope>
    <source>
        <strain evidence="2 3">LzC2</strain>
    </source>
</reference>
<proteinExistence type="predicted"/>
<name>A0ABX1VE05_9PLAN</name>
<gene>
    <name evidence="2" type="ORF">LzC2_15940</name>
</gene>
<evidence type="ECO:0000256" key="1">
    <source>
        <dbReference type="SAM" id="MobiDB-lite"/>
    </source>
</evidence>
<dbReference type="SUPFAM" id="SSF56954">
    <property type="entry name" value="Outer membrane efflux proteins (OEP)"/>
    <property type="match status" value="1"/>
</dbReference>
<organism evidence="2 3">
    <name type="scientific">Alienimonas chondri</name>
    <dbReference type="NCBI Taxonomy" id="2681879"/>
    <lineage>
        <taxon>Bacteria</taxon>
        <taxon>Pseudomonadati</taxon>
        <taxon>Planctomycetota</taxon>
        <taxon>Planctomycetia</taxon>
        <taxon>Planctomycetales</taxon>
        <taxon>Planctomycetaceae</taxon>
        <taxon>Alienimonas</taxon>
    </lineage>
</organism>
<sequence>MIPLLICCALGPDLPAPAASPPEALRDLPVRLAKLQEQLGTAEPTIRSVVFRDGNVMVAVGDGEEFVLPLLADFEPRPPVLPHVHPYEGDHRDAPRSKERERDRRPEADGHGDRDHTDRDRTDHEHTDREHGARDRDHEQRARDHREHDARRPDLHRQGDQERDERRPSVHERPRVDRGPQFPGVPTGRIHPGPPARDVRLPQPAPAPTTVHAQWYVQNLVNHGADSFLFSQPAPGGAPTGEQAGAAVERAEMAAERAEALLEETLGQIERAEEMRAHVRRQIEESSAASQRLREAREQGEAARNRFMREEMERRATEAKLLAVRRGGGEERGARDAEARLKQMKAKLSEARDQLAAAEKYAEQTEARFKQRKVDGAALRQAEQKVDEARSTFRQVEAQYDQADAQFRGLRRDEDAESNRKRSADEFEELVESVSELKAAVKELRAIVERSNDSKNRDRKREPKR</sequence>
<feature type="region of interest" description="Disordered" evidence="1">
    <location>
        <begin position="446"/>
        <end position="465"/>
    </location>
</feature>
<dbReference type="RefSeq" id="WP_171185621.1">
    <property type="nucleotide sequence ID" value="NZ_WTPX01000039.1"/>
</dbReference>
<feature type="compositionally biased region" description="Basic and acidic residues" evidence="1">
    <location>
        <begin position="85"/>
        <end position="178"/>
    </location>
</feature>
<dbReference type="EMBL" id="WTPX01000039">
    <property type="protein sequence ID" value="NNJ25523.1"/>
    <property type="molecule type" value="Genomic_DNA"/>
</dbReference>
<feature type="compositionally biased region" description="Basic and acidic residues" evidence="1">
    <location>
        <begin position="410"/>
        <end position="425"/>
    </location>
</feature>
<feature type="region of interest" description="Disordered" evidence="1">
    <location>
        <begin position="81"/>
        <end position="207"/>
    </location>
</feature>
<feature type="region of interest" description="Disordered" evidence="1">
    <location>
        <begin position="407"/>
        <end position="427"/>
    </location>
</feature>
<keyword evidence="3" id="KW-1185">Reference proteome</keyword>
<evidence type="ECO:0000313" key="3">
    <source>
        <dbReference type="Proteomes" id="UP000609651"/>
    </source>
</evidence>
<evidence type="ECO:0000313" key="2">
    <source>
        <dbReference type="EMBL" id="NNJ25523.1"/>
    </source>
</evidence>
<dbReference type="Proteomes" id="UP000609651">
    <property type="component" value="Unassembled WGS sequence"/>
</dbReference>
<comment type="caution">
    <text evidence="2">The sequence shown here is derived from an EMBL/GenBank/DDBJ whole genome shotgun (WGS) entry which is preliminary data.</text>
</comment>
<accession>A0ABX1VE05</accession>
<protein>
    <submittedName>
        <fullName evidence="2">Uncharacterized protein</fullName>
    </submittedName>
</protein>